<comment type="caution">
    <text evidence="2">The sequence shown here is derived from an EMBL/GenBank/DDBJ whole genome shotgun (WGS) entry which is preliminary data.</text>
</comment>
<gene>
    <name evidence="2" type="ORF">A9299_06855</name>
</gene>
<protein>
    <submittedName>
        <fullName evidence="2">Uncharacterized protein</fullName>
    </submittedName>
</protein>
<evidence type="ECO:0000256" key="1">
    <source>
        <dbReference type="SAM" id="SignalP"/>
    </source>
</evidence>
<evidence type="ECO:0000313" key="2">
    <source>
        <dbReference type="EMBL" id="OBX60666.1"/>
    </source>
</evidence>
<reference evidence="2" key="1">
    <citation type="submission" date="2016-06" db="EMBL/GenBank/DDBJ databases">
        <title>Draft genome of Moraxella osloensis CCUG 67237.</title>
        <authorList>
            <person name="Salva-Serra F."/>
            <person name="Engstrom-Jakobsson H."/>
            <person name="Thorell K."/>
            <person name="Gonzales-Siles L."/>
            <person name="Karlsson R."/>
            <person name="Boulund F."/>
            <person name="Engstrand L."/>
            <person name="Kristiansson E."/>
            <person name="Moore E."/>
        </authorList>
    </citation>
    <scope>NUCLEOTIDE SEQUENCE [LARGE SCALE GENOMIC DNA]</scope>
    <source>
        <strain evidence="2">CCUG 67237</strain>
    </source>
</reference>
<feature type="signal peptide" evidence="1">
    <location>
        <begin position="1"/>
        <end position="23"/>
    </location>
</feature>
<keyword evidence="1" id="KW-0732">Signal</keyword>
<name>A0AA91J8G3_FAUOS</name>
<dbReference type="EMBL" id="LZMT01000059">
    <property type="protein sequence ID" value="OBX60666.1"/>
    <property type="molecule type" value="Genomic_DNA"/>
</dbReference>
<sequence>MKSKIEKLMLGFSLLPLSLSAVAYDKADERIIDQHMQIVVDSIKAKQIAPIMALMPPQIFVVIGERFDMDAATLKTHMIQTADDTFKDMATAKFSYRYNLSKAKVYQSTTGREYVIFPTTFTMDDITINSHVVAIQDKVDDVNKWYIVRIESPEQIEFIKQAYPDITDIQIPE</sequence>
<feature type="chain" id="PRO_5041634286" evidence="1">
    <location>
        <begin position="24"/>
        <end position="173"/>
    </location>
</feature>
<organism evidence="2">
    <name type="scientific">Faucicola osloensis</name>
    <name type="common">Moraxella osloensis</name>
    <dbReference type="NCBI Taxonomy" id="34062"/>
    <lineage>
        <taxon>Bacteria</taxon>
        <taxon>Pseudomonadati</taxon>
        <taxon>Pseudomonadota</taxon>
        <taxon>Gammaproteobacteria</taxon>
        <taxon>Moraxellales</taxon>
        <taxon>Moraxellaceae</taxon>
        <taxon>Faucicola</taxon>
    </lineage>
</organism>
<accession>A0AA91J8G3</accession>
<proteinExistence type="predicted"/>
<dbReference type="AlphaFoldDB" id="A0AA91J8G3"/>